<proteinExistence type="predicted"/>
<accession>A0ABN9SVB5</accession>
<sequence length="113" mass="13026">MRAAAREFYPQLRGPDLEEHLELRDVPYEHEALDVLRRDRWRSRDRPARERLRVKTVLLPEAPSIAGLTRTLQLLRRHLPELVAMDGSTHRDLQSMQSLLETGRPGDEALGPG</sequence>
<gene>
    <name evidence="1" type="ORF">PCOR1329_LOCUS32909</name>
</gene>
<organism evidence="1 2">
    <name type="scientific">Prorocentrum cordatum</name>
    <dbReference type="NCBI Taxonomy" id="2364126"/>
    <lineage>
        <taxon>Eukaryota</taxon>
        <taxon>Sar</taxon>
        <taxon>Alveolata</taxon>
        <taxon>Dinophyceae</taxon>
        <taxon>Prorocentrales</taxon>
        <taxon>Prorocentraceae</taxon>
        <taxon>Prorocentrum</taxon>
    </lineage>
</organism>
<evidence type="ECO:0000313" key="1">
    <source>
        <dbReference type="EMBL" id="CAK0836429.1"/>
    </source>
</evidence>
<dbReference type="Proteomes" id="UP001189429">
    <property type="component" value="Unassembled WGS sequence"/>
</dbReference>
<name>A0ABN9SVB5_9DINO</name>
<keyword evidence="2" id="KW-1185">Reference proteome</keyword>
<protein>
    <submittedName>
        <fullName evidence="1">Uncharacterized protein</fullName>
    </submittedName>
</protein>
<evidence type="ECO:0000313" key="2">
    <source>
        <dbReference type="Proteomes" id="UP001189429"/>
    </source>
</evidence>
<comment type="caution">
    <text evidence="1">The sequence shown here is derived from an EMBL/GenBank/DDBJ whole genome shotgun (WGS) entry which is preliminary data.</text>
</comment>
<reference evidence="1" key="1">
    <citation type="submission" date="2023-10" db="EMBL/GenBank/DDBJ databases">
        <authorList>
            <person name="Chen Y."/>
            <person name="Shah S."/>
            <person name="Dougan E. K."/>
            <person name="Thang M."/>
            <person name="Chan C."/>
        </authorList>
    </citation>
    <scope>NUCLEOTIDE SEQUENCE [LARGE SCALE GENOMIC DNA]</scope>
</reference>
<dbReference type="EMBL" id="CAUYUJ010013558">
    <property type="protein sequence ID" value="CAK0836429.1"/>
    <property type="molecule type" value="Genomic_DNA"/>
</dbReference>